<keyword evidence="11" id="KW-0966">Cell projection</keyword>
<dbReference type="InterPro" id="IPR003481">
    <property type="entry name" value="FliD_N"/>
</dbReference>
<dbReference type="RefSeq" id="WP_076769086.1">
    <property type="nucleotide sequence ID" value="NZ_CP019445.1"/>
</dbReference>
<dbReference type="Pfam" id="PF07195">
    <property type="entry name" value="FliD_C"/>
    <property type="match status" value="1"/>
</dbReference>
<evidence type="ECO:0000256" key="6">
    <source>
        <dbReference type="ARBA" id="ARBA00025175"/>
    </source>
</evidence>
<feature type="domain" description="Flagellar hook-associated protein 2 N-terminal" evidence="9">
    <location>
        <begin position="12"/>
        <end position="104"/>
    </location>
</feature>
<sequence>MGISSLGVGTGGIDTASMLDQIQAAEQTRLTPYTNLKSKYESQISDWGKISSLMSTLQKSITTMSGDAFNKLNVSSNEAFTATATSSAQADSHSVTISQLAAAHKLKTQAQASADTALGTSNTGGTRTITITQNDGKTMEVELEDDETSLNQIAKAINKEKGNVTASVQRTDDGYQLVLSSKTTGSDGEMSVKVDGDSALAGVLDTANGGQHIDDQGQVINDPGQSDNMISVSDAKDAKLRVDGSDYTRSSNNITDIIDGVTLNLKTVSENGEAEQLTLTNDTSAIKTSLQDFVSKYNALLKQTTSSSKYVAADTSDLGDEEVATENSDNGSLMGDSTLRGLVSELRSTVNGVYGDAGATYGSLADLGITIDAATGQMTLDEDTLDEAIADNPEEIATMFTGRSDSEGMATSLGKIMTDYLGDSKTDTDGIIEGATDSLEDQTEIVQAQIDKTQKLIDAQVEVYRVQFQNLDSLMSNLNSMSSQLTSLLSTL</sequence>
<dbReference type="GO" id="GO:0005576">
    <property type="term" value="C:extracellular region"/>
    <property type="evidence" value="ECO:0007669"/>
    <property type="project" value="UniProtKB-SubCell"/>
</dbReference>
<dbReference type="GO" id="GO:0071973">
    <property type="term" value="P:bacterial-type flagellum-dependent cell motility"/>
    <property type="evidence" value="ECO:0007669"/>
    <property type="project" value="TreeGrafter"/>
</dbReference>
<keyword evidence="5 7" id="KW-0975">Bacterial flagellum</keyword>
<comment type="subcellular location">
    <subcellularLocation>
        <location evidence="7">Secreted</location>
    </subcellularLocation>
    <subcellularLocation>
        <location evidence="7">Bacterial flagellum</location>
    </subcellularLocation>
</comment>
<dbReference type="KEGG" id="kco:BWI95_04760"/>
<evidence type="ECO:0000256" key="2">
    <source>
        <dbReference type="ARBA" id="ARBA00011255"/>
    </source>
</evidence>
<dbReference type="Proteomes" id="UP000187148">
    <property type="component" value="Chromosome"/>
</dbReference>
<evidence type="ECO:0000313" key="11">
    <source>
        <dbReference type="EMBL" id="APZ04417.1"/>
    </source>
</evidence>
<dbReference type="InterPro" id="IPR040026">
    <property type="entry name" value="FliD"/>
</dbReference>
<organism evidence="11 12">
    <name type="scientific">Kosakonia cowanii JCM 10956 = DSM 18146</name>
    <dbReference type="NCBI Taxonomy" id="1300165"/>
    <lineage>
        <taxon>Bacteria</taxon>
        <taxon>Pseudomonadati</taxon>
        <taxon>Pseudomonadota</taxon>
        <taxon>Gammaproteobacteria</taxon>
        <taxon>Enterobacterales</taxon>
        <taxon>Enterobacteriaceae</taxon>
        <taxon>Kosakonia</taxon>
    </lineage>
</organism>
<comment type="subunit">
    <text evidence="2 7">Homopentamer.</text>
</comment>
<evidence type="ECO:0000256" key="3">
    <source>
        <dbReference type="ARBA" id="ARBA00016246"/>
    </source>
</evidence>
<name>A0A807LAZ4_9ENTR</name>
<feature type="domain" description="Flagellar hook-associated protein 2 C-terminal" evidence="10">
    <location>
        <begin position="235"/>
        <end position="480"/>
    </location>
</feature>
<dbReference type="EMBL" id="CP019445">
    <property type="protein sequence ID" value="APZ04417.1"/>
    <property type="molecule type" value="Genomic_DNA"/>
</dbReference>
<comment type="function">
    <text evidence="7">Required for morphogenesis and for the elongation of the flagellar filament by facilitating polymerization of the flagellin monomers at the tip of growing filament. Forms a capping structure, which prevents flagellin subunits (transported through the central channel of the flagellum) from leaking out without polymerization at the distal end.</text>
</comment>
<dbReference type="GO" id="GO:0009424">
    <property type="term" value="C:bacterial-type flagellum hook"/>
    <property type="evidence" value="ECO:0007669"/>
    <property type="project" value="UniProtKB-UniRule"/>
</dbReference>
<protein>
    <recommendedName>
        <fullName evidence="3 7">Flagellar hook-associated protein 2</fullName>
        <shortName evidence="7">HAP2</shortName>
    </recommendedName>
    <alternativeName>
        <fullName evidence="7">Flagellar cap protein</fullName>
    </alternativeName>
</protein>
<evidence type="ECO:0000256" key="1">
    <source>
        <dbReference type="ARBA" id="ARBA00009764"/>
    </source>
</evidence>
<dbReference type="PANTHER" id="PTHR30288">
    <property type="entry name" value="FLAGELLAR CAP/ASSEMBLY PROTEIN FLID"/>
    <property type="match status" value="1"/>
</dbReference>
<keyword evidence="4" id="KW-0175">Coiled coil</keyword>
<gene>
    <name evidence="11" type="ORF">BWI95_04760</name>
</gene>
<evidence type="ECO:0000256" key="7">
    <source>
        <dbReference type="RuleBase" id="RU362066"/>
    </source>
</evidence>
<dbReference type="Pfam" id="PF02465">
    <property type="entry name" value="FliD_N"/>
    <property type="match status" value="1"/>
</dbReference>
<evidence type="ECO:0000259" key="9">
    <source>
        <dbReference type="Pfam" id="PF02465"/>
    </source>
</evidence>
<dbReference type="GO" id="GO:0009421">
    <property type="term" value="C:bacterial-type flagellum filament cap"/>
    <property type="evidence" value="ECO:0007669"/>
    <property type="project" value="InterPro"/>
</dbReference>
<dbReference type="InterPro" id="IPR010809">
    <property type="entry name" value="FliD_C"/>
</dbReference>
<evidence type="ECO:0000259" key="10">
    <source>
        <dbReference type="Pfam" id="PF07195"/>
    </source>
</evidence>
<keyword evidence="11" id="KW-0282">Flagellum</keyword>
<reference evidence="11 12" key="1">
    <citation type="submission" date="2017-01" db="EMBL/GenBank/DDBJ databases">
        <authorList>
            <person name="Cao J.-M."/>
        </authorList>
    </citation>
    <scope>NUCLEOTIDE SEQUENCE [LARGE SCALE GENOMIC DNA]</scope>
    <source>
        <strain evidence="11 12">888-76</strain>
    </source>
</reference>
<keyword evidence="12" id="KW-1185">Reference proteome</keyword>
<dbReference type="AlphaFoldDB" id="A0A807LAZ4"/>
<evidence type="ECO:0000313" key="12">
    <source>
        <dbReference type="Proteomes" id="UP000187148"/>
    </source>
</evidence>
<evidence type="ECO:0000256" key="8">
    <source>
        <dbReference type="SAM" id="MobiDB-lite"/>
    </source>
</evidence>
<proteinExistence type="inferred from homology"/>
<comment type="similarity">
    <text evidence="1 7">Belongs to the FliD family.</text>
</comment>
<accession>A0A807LAZ4</accession>
<evidence type="ECO:0000256" key="4">
    <source>
        <dbReference type="ARBA" id="ARBA00023054"/>
    </source>
</evidence>
<feature type="region of interest" description="Disordered" evidence="8">
    <location>
        <begin position="312"/>
        <end position="332"/>
    </location>
</feature>
<keyword evidence="7" id="KW-0964">Secreted</keyword>
<dbReference type="GO" id="GO:0007155">
    <property type="term" value="P:cell adhesion"/>
    <property type="evidence" value="ECO:0007669"/>
    <property type="project" value="InterPro"/>
</dbReference>
<dbReference type="PANTHER" id="PTHR30288:SF0">
    <property type="entry name" value="FLAGELLAR HOOK-ASSOCIATED PROTEIN 2"/>
    <property type="match status" value="1"/>
</dbReference>
<evidence type="ECO:0000256" key="5">
    <source>
        <dbReference type="ARBA" id="ARBA00023143"/>
    </source>
</evidence>
<keyword evidence="11" id="KW-0969">Cilium</keyword>
<comment type="function">
    <text evidence="6">Required for the morphogenesis and for the elongation of the flagellar filament by facilitating polymerization of the flagellin monomers at the tip of growing filament. Forms a capping structure, which prevents flagellin subunits (transported through the central channel of the flagellum) from leaking out without polymerization at the distal end.</text>
</comment>